<comment type="caution">
    <text evidence="1">The sequence shown here is derived from an EMBL/GenBank/DDBJ whole genome shotgun (WGS) entry which is preliminary data.</text>
</comment>
<dbReference type="InterPro" id="IPR012337">
    <property type="entry name" value="RNaseH-like_sf"/>
</dbReference>
<evidence type="ECO:0000313" key="2">
    <source>
        <dbReference type="Proteomes" id="UP000765509"/>
    </source>
</evidence>
<dbReference type="OrthoDB" id="3243429at2759"/>
<name>A0A9Q3CGE2_9BASI</name>
<evidence type="ECO:0008006" key="3">
    <source>
        <dbReference type="Google" id="ProtNLM"/>
    </source>
</evidence>
<dbReference type="GO" id="GO:0003676">
    <property type="term" value="F:nucleic acid binding"/>
    <property type="evidence" value="ECO:0007669"/>
    <property type="project" value="InterPro"/>
</dbReference>
<keyword evidence="2" id="KW-1185">Reference proteome</keyword>
<dbReference type="AlphaFoldDB" id="A0A9Q3CGE2"/>
<organism evidence="1 2">
    <name type="scientific">Austropuccinia psidii MF-1</name>
    <dbReference type="NCBI Taxonomy" id="1389203"/>
    <lineage>
        <taxon>Eukaryota</taxon>
        <taxon>Fungi</taxon>
        <taxon>Dikarya</taxon>
        <taxon>Basidiomycota</taxon>
        <taxon>Pucciniomycotina</taxon>
        <taxon>Pucciniomycetes</taxon>
        <taxon>Pucciniales</taxon>
        <taxon>Sphaerophragmiaceae</taxon>
        <taxon>Austropuccinia</taxon>
    </lineage>
</organism>
<sequence>MISTYSISTTLFTSSEKTPWNDRLGHTCPSVLKLLGIETDKNNCLICKTRKSHKLPFNNYFEKALNTLDCVHMDIVGPITPPLVSSNCYFLTIIDQALSLKIMKVLKKTDVFPNFCIAKKEMEKLQKKTLKWLVTDRGELFNHNFRKLSRNCGYTYIMAPP</sequence>
<accession>A0A9Q3CGE2</accession>
<dbReference type="Gene3D" id="3.30.420.10">
    <property type="entry name" value="Ribonuclease H-like superfamily/Ribonuclease H"/>
    <property type="match status" value="1"/>
</dbReference>
<dbReference type="SUPFAM" id="SSF53098">
    <property type="entry name" value="Ribonuclease H-like"/>
    <property type="match status" value="1"/>
</dbReference>
<dbReference type="PANTHER" id="PTHR42648:SF28">
    <property type="entry name" value="TRANSPOSON-ENCODED PROTEIN WITH RIBONUCLEASE H-LIKE AND RETROVIRUS ZINC FINGER-LIKE DOMAINS"/>
    <property type="match status" value="1"/>
</dbReference>
<protein>
    <recommendedName>
        <fullName evidence="3">Integrase catalytic domain-containing protein</fullName>
    </recommendedName>
</protein>
<proteinExistence type="predicted"/>
<dbReference type="EMBL" id="AVOT02006881">
    <property type="protein sequence ID" value="MBW0482660.1"/>
    <property type="molecule type" value="Genomic_DNA"/>
</dbReference>
<dbReference type="Proteomes" id="UP000765509">
    <property type="component" value="Unassembled WGS sequence"/>
</dbReference>
<dbReference type="InterPro" id="IPR039537">
    <property type="entry name" value="Retrotran_Ty1/copia-like"/>
</dbReference>
<reference evidence="1" key="1">
    <citation type="submission" date="2021-03" db="EMBL/GenBank/DDBJ databases">
        <title>Draft genome sequence of rust myrtle Austropuccinia psidii MF-1, a brazilian biotype.</title>
        <authorList>
            <person name="Quecine M.C."/>
            <person name="Pachon D.M.R."/>
            <person name="Bonatelli M.L."/>
            <person name="Correr F.H."/>
            <person name="Franceschini L.M."/>
            <person name="Leite T.F."/>
            <person name="Margarido G.R.A."/>
            <person name="Almeida C.A."/>
            <person name="Ferrarezi J.A."/>
            <person name="Labate C.A."/>
        </authorList>
    </citation>
    <scope>NUCLEOTIDE SEQUENCE</scope>
    <source>
        <strain evidence="1">MF-1</strain>
    </source>
</reference>
<evidence type="ECO:0000313" key="1">
    <source>
        <dbReference type="EMBL" id="MBW0482660.1"/>
    </source>
</evidence>
<gene>
    <name evidence="1" type="ORF">O181_022375</name>
</gene>
<dbReference type="InterPro" id="IPR036397">
    <property type="entry name" value="RNaseH_sf"/>
</dbReference>
<dbReference type="PANTHER" id="PTHR42648">
    <property type="entry name" value="TRANSPOSASE, PUTATIVE-RELATED"/>
    <property type="match status" value="1"/>
</dbReference>